<evidence type="ECO:0008006" key="4">
    <source>
        <dbReference type="Google" id="ProtNLM"/>
    </source>
</evidence>
<protein>
    <recommendedName>
        <fullName evidence="4">Small hydrophobic protein</fullName>
    </recommendedName>
</protein>
<reference evidence="2" key="1">
    <citation type="submission" date="2022-08" db="EMBL/GenBank/DDBJ databases">
        <authorList>
            <person name="Wang H."/>
        </authorList>
    </citation>
    <scope>NUCLEOTIDE SEQUENCE</scope>
    <source>
        <strain evidence="2">PS10</strain>
    </source>
</reference>
<dbReference type="EMBL" id="JANURM010000001">
    <property type="protein sequence ID" value="MDL0087938.1"/>
    <property type="molecule type" value="Genomic_DNA"/>
</dbReference>
<evidence type="ECO:0000256" key="1">
    <source>
        <dbReference type="SAM" id="Phobius"/>
    </source>
</evidence>
<name>A0ABT7HNF1_9BACT</name>
<sequence>MIYPVLIMAFLVAVWAFDVIYFSQKESKNHKNIKRLKDSYKANRNF</sequence>
<evidence type="ECO:0000313" key="2">
    <source>
        <dbReference type="EMBL" id="MDL0087938.1"/>
    </source>
</evidence>
<comment type="caution">
    <text evidence="2">The sequence shown here is derived from an EMBL/GenBank/DDBJ whole genome shotgun (WGS) entry which is preliminary data.</text>
</comment>
<organism evidence="2 3">
    <name type="scientific">Campylobacter gastrosuis</name>
    <dbReference type="NCBI Taxonomy" id="2974576"/>
    <lineage>
        <taxon>Bacteria</taxon>
        <taxon>Pseudomonadati</taxon>
        <taxon>Campylobacterota</taxon>
        <taxon>Epsilonproteobacteria</taxon>
        <taxon>Campylobacterales</taxon>
        <taxon>Campylobacteraceae</taxon>
        <taxon>Campylobacter</taxon>
    </lineage>
</organism>
<reference evidence="2" key="2">
    <citation type="journal article" date="2023" name="Microorganisms">
        <title>Isolation and Genomic Characteristics of Cat-Borne Campylobacter felis sp. nov. and Sheep-Borne Campylobacter ovis sp. nov.</title>
        <authorList>
            <person name="Wang H."/>
            <person name="Li Y."/>
            <person name="Gu Y."/>
            <person name="Zhou G."/>
            <person name="Chen X."/>
            <person name="Zhang X."/>
            <person name="Shao Z."/>
            <person name="Zhang J."/>
            <person name="Zhang M."/>
        </authorList>
    </citation>
    <scope>NUCLEOTIDE SEQUENCE</scope>
    <source>
        <strain evidence="2">PS10</strain>
    </source>
</reference>
<keyword evidence="1" id="KW-0472">Membrane</keyword>
<feature type="transmembrane region" description="Helical" evidence="1">
    <location>
        <begin position="6"/>
        <end position="23"/>
    </location>
</feature>
<dbReference type="RefSeq" id="WP_284936700.1">
    <property type="nucleotide sequence ID" value="NZ_JANURM010000001.1"/>
</dbReference>
<accession>A0ABT7HNF1</accession>
<dbReference type="Proteomes" id="UP001173801">
    <property type="component" value="Unassembled WGS sequence"/>
</dbReference>
<keyword evidence="1" id="KW-1133">Transmembrane helix</keyword>
<keyword evidence="3" id="KW-1185">Reference proteome</keyword>
<evidence type="ECO:0000313" key="3">
    <source>
        <dbReference type="Proteomes" id="UP001173801"/>
    </source>
</evidence>
<keyword evidence="1" id="KW-0812">Transmembrane</keyword>
<proteinExistence type="predicted"/>
<gene>
    <name evidence="2" type="ORF">NYG85_00925</name>
</gene>